<proteinExistence type="predicted"/>
<dbReference type="EMBL" id="JASBWV010000013">
    <property type="protein sequence ID" value="KAJ9122963.1"/>
    <property type="molecule type" value="Genomic_DNA"/>
</dbReference>
<sequence length="1373" mass="148608">MGEPATPTVVGTGSATNYASLTLAQLRDKAKIDANPNEYSSRSWIQNAQKTAEQAKQDDAQGLNEKAFVGYLKACQFFQAFLSHRDYPKIKAEGTKNVSWFPYMEFSQKRAEYLARARTLSEGLKDRPVEKQNGSTTPLQTTTAPLTSKEASKPPPTHSASPTHSAIDEPDVSAGGSIAARMAALRGAGMQVGVAKRTSKDLGSLQSPNAYTHAQSSPVINTPSTPSQYVTANGHTPLSATQSSGFPTNGSSESRRSSVSSISNQFNQGAPMQPMSSASNGSRRGSVASINTSQNNTAGVSSQTTGGSNPASTPKTEFSSYLDTNKTGSSLNSSRSFAQNQSLASPRMNTMSMGNAAQATNSSSSPSSASSSRALPSVPNHHYRSPAPNNPVSSDSAPTTPSSYTSGFISGTPRSRQNTVNGGFNAAAKPEVIQEDEEMAHFSTAFPPLSEFEGMPEFTEPSSSSSSSVPMNGQRNNKPQTDEAENVSSVSALFPSAPKNRPGDVSENLRGSSIPTIDLTDTSRERSDGDNSSYPSSGVLTGLSAPDPVQRPSSLPMPHTAHTTSQEKSYSPSPSGSSGLSSTPNESTITAPTLLPSTMSPSVGLGLGSRSKPPLPPIPGVKPKTLSTQKPTLPLTNSISPEVLYDYLQEPSLTLLVIDTRSYEDHQQDYIGKDPLVEGRKINTIWIDPTILARPGLDSIKLENALSLLPTAEHKAFLNRQQNDLVVLYDTASTAFPKTGSRPTAPGILFSIIFENEFRKSLPRSPVLLIGGFQAWKEEVELRRKGERSARDASTGYKAMSKGPPPVVSRALRSKQISQSSQPESNESPDSRAVRRETGVYRSSGYSRNITDNFNAPYPQSMAGLSPGYNGQPMIPNSMVSATSRSSQPSAYSKNAYTSASPTPPPLASTSPGPLSRKRSDYVDQHNQAYSGYQNHTSRPSMDYPQIGVSSIPQPPPAAATSSSERQESRPRADRSASIISFDGLSKLPESDDMMYWNDVALGISGLKNLGNTCYMNSTLQCLSATYPLARFFRDGSYKRAINTVNPMGTKGDLAKAFATLISVLWNEQYTFLSPVTFRKSISTYAPSFAGTDQHDSQEFLSFLLDGLHEDLNRIRTKPPPVEMSPEREAALETLPPSVAAEKEWRIYKQRNDSLIVDLFQGQYRNRMECLTCHKTSTTYDAFMYLSLPVPQGKQKVVLYQLIDNFVQTEVMENDDAWNCPRCKVPRKATKSLSIARLPPVLLIHLKRFTTTNGVFWDKSETPVIFPIKHLDLTRYIPPSPAQLDGKHPSGPVNPMSNTGPFLYDLFAISNHMGSLSNGHYTAFVNSSKGWQYCDDSKVTRASEGDVVSKPAHAYILWYKRTLPPRTNPVTAA</sequence>
<dbReference type="Proteomes" id="UP001234202">
    <property type="component" value="Unassembled WGS sequence"/>
</dbReference>
<evidence type="ECO:0000313" key="2">
    <source>
        <dbReference type="Proteomes" id="UP001234202"/>
    </source>
</evidence>
<comment type="caution">
    <text evidence="1">The sequence shown here is derived from an EMBL/GenBank/DDBJ whole genome shotgun (WGS) entry which is preliminary data.</text>
</comment>
<keyword evidence="2" id="KW-1185">Reference proteome</keyword>
<evidence type="ECO:0000313" key="1">
    <source>
        <dbReference type="EMBL" id="KAJ9122963.1"/>
    </source>
</evidence>
<organism evidence="1 2">
    <name type="scientific">Naganishia onofrii</name>
    <dbReference type="NCBI Taxonomy" id="1851511"/>
    <lineage>
        <taxon>Eukaryota</taxon>
        <taxon>Fungi</taxon>
        <taxon>Dikarya</taxon>
        <taxon>Basidiomycota</taxon>
        <taxon>Agaricomycotina</taxon>
        <taxon>Tremellomycetes</taxon>
        <taxon>Filobasidiales</taxon>
        <taxon>Filobasidiaceae</taxon>
        <taxon>Naganishia</taxon>
    </lineage>
</organism>
<accession>A0ACC2XFZ3</accession>
<protein>
    <submittedName>
        <fullName evidence="1">Uncharacterized protein</fullName>
    </submittedName>
</protein>
<reference evidence="1" key="1">
    <citation type="submission" date="2023-04" db="EMBL/GenBank/DDBJ databases">
        <title>Draft Genome sequencing of Naganishia species isolated from polar environments using Oxford Nanopore Technology.</title>
        <authorList>
            <person name="Leo P."/>
            <person name="Venkateswaran K."/>
        </authorList>
    </citation>
    <scope>NUCLEOTIDE SEQUENCE</scope>
    <source>
        <strain evidence="1">DBVPG 5303</strain>
    </source>
</reference>
<name>A0ACC2XFZ3_9TREE</name>
<gene>
    <name evidence="1" type="ORF">QFC24_004001</name>
</gene>